<dbReference type="AlphaFoldDB" id="A0A067MFG3"/>
<gene>
    <name evidence="3" type="ORF">BOTBODRAFT_36409</name>
</gene>
<dbReference type="InParanoid" id="A0A067MFG3"/>
<name>A0A067MFG3_BOTB1</name>
<sequence>MSSAPFYPLSPVPQLLLHALLLSFVESASSGVIDSDLPLSWTEKRDELTKALCAGFPDTWVLQAASRLALEETNAAAEITTENIVEDIPRVVGLPKLEERIPLDELPHVLMVHGLEDIIEGSYPQPVVRYLLSRPALDLAKHSRKALSNPPEPIDETRVAHLYLSRDHPLGTGHSAAVWRAELELPGQGELGAGQRFTVAAKIADGSFVADQHLRNEARMYSLFPEHLSQEWAGFVVIPPVYYPVPVGPVVPHFYGLYQPEQRLAYPSPDAEGDEPRLLMLIEECGKPIEKTNLSSSAKKVSWSLLRRLHIAGFLQGSFYERNVVVQPGPLCLPPDQRTMDNPSYRIIDFGRGRTTRDYPPSFDKLDPIPNGMLDQARRIEGEQQAEEALGLGMHAAMGSVRIGGKEARTFEVYQIPL</sequence>
<evidence type="ECO:0000313" key="4">
    <source>
        <dbReference type="Proteomes" id="UP000027195"/>
    </source>
</evidence>
<organism evidence="3 4">
    <name type="scientific">Botryobasidium botryosum (strain FD-172 SS1)</name>
    <dbReference type="NCBI Taxonomy" id="930990"/>
    <lineage>
        <taxon>Eukaryota</taxon>
        <taxon>Fungi</taxon>
        <taxon>Dikarya</taxon>
        <taxon>Basidiomycota</taxon>
        <taxon>Agaricomycotina</taxon>
        <taxon>Agaricomycetes</taxon>
        <taxon>Cantharellales</taxon>
        <taxon>Botryobasidiaceae</taxon>
        <taxon>Botryobasidium</taxon>
    </lineage>
</organism>
<feature type="signal peptide" evidence="2">
    <location>
        <begin position="1"/>
        <end position="30"/>
    </location>
</feature>
<proteinExistence type="predicted"/>
<dbReference type="HOGENOM" id="CLU_658165_0_0_1"/>
<keyword evidence="2" id="KW-0732">Signal</keyword>
<evidence type="ECO:0000256" key="1">
    <source>
        <dbReference type="PROSITE-ProRule" id="PRU10141"/>
    </source>
</evidence>
<reference evidence="4" key="1">
    <citation type="journal article" date="2014" name="Proc. Natl. Acad. Sci. U.S.A.">
        <title>Extensive sampling of basidiomycete genomes demonstrates inadequacy of the white-rot/brown-rot paradigm for wood decay fungi.</title>
        <authorList>
            <person name="Riley R."/>
            <person name="Salamov A.A."/>
            <person name="Brown D.W."/>
            <person name="Nagy L.G."/>
            <person name="Floudas D."/>
            <person name="Held B.W."/>
            <person name="Levasseur A."/>
            <person name="Lombard V."/>
            <person name="Morin E."/>
            <person name="Otillar R."/>
            <person name="Lindquist E.A."/>
            <person name="Sun H."/>
            <person name="LaButti K.M."/>
            <person name="Schmutz J."/>
            <person name="Jabbour D."/>
            <person name="Luo H."/>
            <person name="Baker S.E."/>
            <person name="Pisabarro A.G."/>
            <person name="Walton J.D."/>
            <person name="Blanchette R.A."/>
            <person name="Henrissat B."/>
            <person name="Martin F."/>
            <person name="Cullen D."/>
            <person name="Hibbett D.S."/>
            <person name="Grigoriev I.V."/>
        </authorList>
    </citation>
    <scope>NUCLEOTIDE SEQUENCE [LARGE SCALE GENOMIC DNA]</scope>
    <source>
        <strain evidence="4">FD-172 SS1</strain>
    </source>
</reference>
<evidence type="ECO:0008006" key="5">
    <source>
        <dbReference type="Google" id="ProtNLM"/>
    </source>
</evidence>
<evidence type="ECO:0000313" key="3">
    <source>
        <dbReference type="EMBL" id="KDQ10306.1"/>
    </source>
</evidence>
<keyword evidence="1" id="KW-0547">Nucleotide-binding</keyword>
<dbReference type="EMBL" id="KL198069">
    <property type="protein sequence ID" value="KDQ10306.1"/>
    <property type="molecule type" value="Genomic_DNA"/>
</dbReference>
<keyword evidence="4" id="KW-1185">Reference proteome</keyword>
<dbReference type="PROSITE" id="PS00107">
    <property type="entry name" value="PROTEIN_KINASE_ATP"/>
    <property type="match status" value="1"/>
</dbReference>
<feature type="binding site" evidence="1">
    <location>
        <position position="202"/>
    </location>
    <ligand>
        <name>ATP</name>
        <dbReference type="ChEBI" id="CHEBI:30616"/>
    </ligand>
</feature>
<dbReference type="STRING" id="930990.A0A067MFG3"/>
<dbReference type="OrthoDB" id="5327923at2759"/>
<feature type="non-terminal residue" evidence="3">
    <location>
        <position position="418"/>
    </location>
</feature>
<dbReference type="Proteomes" id="UP000027195">
    <property type="component" value="Unassembled WGS sequence"/>
</dbReference>
<dbReference type="GO" id="GO:0005524">
    <property type="term" value="F:ATP binding"/>
    <property type="evidence" value="ECO:0007669"/>
    <property type="project" value="UniProtKB-UniRule"/>
</dbReference>
<dbReference type="InterPro" id="IPR017441">
    <property type="entry name" value="Protein_kinase_ATP_BS"/>
</dbReference>
<protein>
    <recommendedName>
        <fullName evidence="5">Protein kinase domain-containing protein</fullName>
    </recommendedName>
</protein>
<accession>A0A067MFG3</accession>
<evidence type="ECO:0000256" key="2">
    <source>
        <dbReference type="SAM" id="SignalP"/>
    </source>
</evidence>
<feature type="chain" id="PRO_5001645532" description="Protein kinase domain-containing protein" evidence="2">
    <location>
        <begin position="31"/>
        <end position="418"/>
    </location>
</feature>
<keyword evidence="1" id="KW-0067">ATP-binding</keyword>